<organism evidence="2 3">
    <name type="scientific">Emticicia soli</name>
    <dbReference type="NCBI Taxonomy" id="2027878"/>
    <lineage>
        <taxon>Bacteria</taxon>
        <taxon>Pseudomonadati</taxon>
        <taxon>Bacteroidota</taxon>
        <taxon>Cytophagia</taxon>
        <taxon>Cytophagales</taxon>
        <taxon>Leadbetterellaceae</taxon>
        <taxon>Emticicia</taxon>
    </lineage>
</organism>
<sequence>MEKRVIGIGGIFFKSEDNAALKDWYNKHLGIESESWGSVFEWRRKDNPDDVTHTAWSPFKKDSAYFEPGKKDFMVNYQVENLHELMAALKEEGVEVVGEIEESEFGKFGWILDPEGNKIELWEPPKNI</sequence>
<dbReference type="InterPro" id="IPR052164">
    <property type="entry name" value="Anthracycline_SecMetBiosynth"/>
</dbReference>
<reference evidence="3" key="1">
    <citation type="journal article" date="2019" name="Int. J. Syst. Evol. Microbiol.">
        <title>The Global Catalogue of Microorganisms (GCM) 10K type strain sequencing project: providing services to taxonomists for standard genome sequencing and annotation.</title>
        <authorList>
            <consortium name="The Broad Institute Genomics Platform"/>
            <consortium name="The Broad Institute Genome Sequencing Center for Infectious Disease"/>
            <person name="Wu L."/>
            <person name="Ma J."/>
        </authorList>
    </citation>
    <scope>NUCLEOTIDE SEQUENCE [LARGE SCALE GENOMIC DNA]</scope>
    <source>
        <strain evidence="3">KCTC 52344</strain>
    </source>
</reference>
<protein>
    <submittedName>
        <fullName evidence="2">VOC family protein</fullName>
    </submittedName>
</protein>
<dbReference type="PANTHER" id="PTHR33993">
    <property type="entry name" value="GLYOXALASE-RELATED"/>
    <property type="match status" value="1"/>
</dbReference>
<dbReference type="Pfam" id="PF00903">
    <property type="entry name" value="Glyoxalase"/>
    <property type="match status" value="1"/>
</dbReference>
<dbReference type="SUPFAM" id="SSF54593">
    <property type="entry name" value="Glyoxalase/Bleomycin resistance protein/Dihydroxybiphenyl dioxygenase"/>
    <property type="match status" value="1"/>
</dbReference>
<keyword evidence="3" id="KW-1185">Reference proteome</keyword>
<evidence type="ECO:0000259" key="1">
    <source>
        <dbReference type="PROSITE" id="PS51819"/>
    </source>
</evidence>
<dbReference type="PANTHER" id="PTHR33993:SF5">
    <property type="entry name" value="GLYOXALASE"/>
    <property type="match status" value="1"/>
</dbReference>
<name>A0ABW5JDZ4_9BACT</name>
<evidence type="ECO:0000313" key="3">
    <source>
        <dbReference type="Proteomes" id="UP001597510"/>
    </source>
</evidence>
<feature type="domain" description="VOC" evidence="1">
    <location>
        <begin position="7"/>
        <end position="124"/>
    </location>
</feature>
<gene>
    <name evidence="2" type="ORF">ACFSR2_23430</name>
</gene>
<dbReference type="RefSeq" id="WP_340234273.1">
    <property type="nucleotide sequence ID" value="NZ_JBBEWC010000001.1"/>
</dbReference>
<accession>A0ABW5JDZ4</accession>
<dbReference type="InterPro" id="IPR029068">
    <property type="entry name" value="Glyas_Bleomycin-R_OHBP_Dase"/>
</dbReference>
<dbReference type="Gene3D" id="3.10.180.10">
    <property type="entry name" value="2,3-Dihydroxybiphenyl 1,2-Dioxygenase, domain 1"/>
    <property type="match status" value="1"/>
</dbReference>
<dbReference type="PROSITE" id="PS51819">
    <property type="entry name" value="VOC"/>
    <property type="match status" value="1"/>
</dbReference>
<comment type="caution">
    <text evidence="2">The sequence shown here is derived from an EMBL/GenBank/DDBJ whole genome shotgun (WGS) entry which is preliminary data.</text>
</comment>
<dbReference type="InterPro" id="IPR004360">
    <property type="entry name" value="Glyas_Fos-R_dOase_dom"/>
</dbReference>
<dbReference type="EMBL" id="JBHULC010000038">
    <property type="protein sequence ID" value="MFD2523873.1"/>
    <property type="molecule type" value="Genomic_DNA"/>
</dbReference>
<proteinExistence type="predicted"/>
<evidence type="ECO:0000313" key="2">
    <source>
        <dbReference type="EMBL" id="MFD2523873.1"/>
    </source>
</evidence>
<dbReference type="InterPro" id="IPR037523">
    <property type="entry name" value="VOC_core"/>
</dbReference>
<dbReference type="Proteomes" id="UP001597510">
    <property type="component" value="Unassembled WGS sequence"/>
</dbReference>